<proteinExistence type="predicted"/>
<dbReference type="Proteomes" id="UP001164020">
    <property type="component" value="Chromosome"/>
</dbReference>
<accession>A0ABY7C105</accession>
<evidence type="ECO:0000313" key="2">
    <source>
        <dbReference type="Proteomes" id="UP001164020"/>
    </source>
</evidence>
<name>A0ABY7C105_9HYPH</name>
<protein>
    <submittedName>
        <fullName evidence="1">Uncharacterized protein</fullName>
    </submittedName>
</protein>
<sequence length="167" mass="17687">MRARKAPLNHRGKAGGGLTVPLAAGDFLKADDLDVLGIVAGQRAGIRCEGAGKDRDDGMGPFTDRFMQCDKLEAGAIDSGFFEKFAPGGGLKRLTEADPTAGQAPQAAIRRLAALHEKNALASRETDGDAQQWFFTAIHPVSLPLRGRPVTSNYMTAGVEPCRADLP</sequence>
<evidence type="ECO:0000313" key="1">
    <source>
        <dbReference type="EMBL" id="WAP69446.1"/>
    </source>
</evidence>
<gene>
    <name evidence="1" type="ORF">OH818_04045</name>
</gene>
<dbReference type="EMBL" id="CP114029">
    <property type="protein sequence ID" value="WAP69446.1"/>
    <property type="molecule type" value="Genomic_DNA"/>
</dbReference>
<keyword evidence="2" id="KW-1185">Reference proteome</keyword>
<organism evidence="1 2">
    <name type="scientific">Jiella pelagia</name>
    <dbReference type="NCBI Taxonomy" id="2986949"/>
    <lineage>
        <taxon>Bacteria</taxon>
        <taxon>Pseudomonadati</taxon>
        <taxon>Pseudomonadota</taxon>
        <taxon>Alphaproteobacteria</taxon>
        <taxon>Hyphomicrobiales</taxon>
        <taxon>Aurantimonadaceae</taxon>
        <taxon>Jiella</taxon>
    </lineage>
</organism>
<reference evidence="1" key="1">
    <citation type="submission" date="2022-12" db="EMBL/GenBank/DDBJ databases">
        <title>Jiella pelagia sp. nov., isolated from phosphonate enriched culture of Northwest Pacific surface seawater.</title>
        <authorList>
            <person name="Shin D.Y."/>
            <person name="Hwang C.Y."/>
        </authorList>
    </citation>
    <scope>NUCLEOTIDE SEQUENCE</scope>
    <source>
        <strain evidence="1">HL-NP1</strain>
    </source>
</reference>